<dbReference type="PANTHER" id="PTHR48061:SF46">
    <property type="entry name" value="LEUCINE-RICH REPEAT-CONTAINING N-TERMINAL PLANT-TYPE DOMAIN-CONTAINING PROTEIN"/>
    <property type="match status" value="1"/>
</dbReference>
<keyword evidence="7" id="KW-0472">Membrane</keyword>
<feature type="signal peptide" evidence="10">
    <location>
        <begin position="1"/>
        <end position="20"/>
    </location>
</feature>
<evidence type="ECO:0000256" key="3">
    <source>
        <dbReference type="ARBA" id="ARBA00022692"/>
    </source>
</evidence>
<evidence type="ECO:0000256" key="8">
    <source>
        <dbReference type="ARBA" id="ARBA00023170"/>
    </source>
</evidence>
<comment type="subcellular location">
    <subcellularLocation>
        <location evidence="1">Membrane</location>
        <topology evidence="1">Single-pass type I membrane protein</topology>
    </subcellularLocation>
</comment>
<evidence type="ECO:0000256" key="7">
    <source>
        <dbReference type="ARBA" id="ARBA00023136"/>
    </source>
</evidence>
<dbReference type="PANTHER" id="PTHR48061">
    <property type="entry name" value="LEUCINE-RICH REPEAT RECEPTOR PROTEIN KINASE EMS1-LIKE-RELATED"/>
    <property type="match status" value="1"/>
</dbReference>
<name>A0A6A3C3V2_HIBSY</name>
<dbReference type="InterPro" id="IPR001611">
    <property type="entry name" value="Leu-rich_rpt"/>
</dbReference>
<dbReference type="AlphaFoldDB" id="A0A6A3C3V2"/>
<keyword evidence="6" id="KW-1133">Transmembrane helix</keyword>
<keyword evidence="9" id="KW-0325">Glycoprotein</keyword>
<reference evidence="12" key="1">
    <citation type="submission" date="2019-09" db="EMBL/GenBank/DDBJ databases">
        <title>Draft genome information of white flower Hibiscus syriacus.</title>
        <authorList>
            <person name="Kim Y.-M."/>
        </authorList>
    </citation>
    <scope>NUCLEOTIDE SEQUENCE [LARGE SCALE GENOMIC DNA]</scope>
    <source>
        <strain evidence="12">YM2019G1</strain>
    </source>
</reference>
<evidence type="ECO:0000313" key="12">
    <source>
        <dbReference type="EMBL" id="KAE8723556.1"/>
    </source>
</evidence>
<dbReference type="InterPro" id="IPR046956">
    <property type="entry name" value="RLP23-like"/>
</dbReference>
<feature type="domain" description="Leucine-rich repeat-containing N-terminal plant-type" evidence="11">
    <location>
        <begin position="27"/>
        <end position="41"/>
    </location>
</feature>
<organism evidence="12 13">
    <name type="scientific">Hibiscus syriacus</name>
    <name type="common">Rose of Sharon</name>
    <dbReference type="NCBI Taxonomy" id="106335"/>
    <lineage>
        <taxon>Eukaryota</taxon>
        <taxon>Viridiplantae</taxon>
        <taxon>Streptophyta</taxon>
        <taxon>Embryophyta</taxon>
        <taxon>Tracheophyta</taxon>
        <taxon>Spermatophyta</taxon>
        <taxon>Magnoliopsida</taxon>
        <taxon>eudicotyledons</taxon>
        <taxon>Gunneridae</taxon>
        <taxon>Pentapetalae</taxon>
        <taxon>rosids</taxon>
        <taxon>malvids</taxon>
        <taxon>Malvales</taxon>
        <taxon>Malvaceae</taxon>
        <taxon>Malvoideae</taxon>
        <taxon>Hibiscus</taxon>
    </lineage>
</organism>
<keyword evidence="2" id="KW-0433">Leucine-rich repeat</keyword>
<accession>A0A6A3C3V2</accession>
<evidence type="ECO:0000256" key="9">
    <source>
        <dbReference type="ARBA" id="ARBA00023180"/>
    </source>
</evidence>
<evidence type="ECO:0000256" key="4">
    <source>
        <dbReference type="ARBA" id="ARBA00022729"/>
    </source>
</evidence>
<dbReference type="SUPFAM" id="SSF52058">
    <property type="entry name" value="L domain-like"/>
    <property type="match status" value="1"/>
</dbReference>
<keyword evidence="8 12" id="KW-0675">Receptor</keyword>
<dbReference type="EMBL" id="VEPZ02000519">
    <property type="protein sequence ID" value="KAE8723556.1"/>
    <property type="molecule type" value="Genomic_DNA"/>
</dbReference>
<keyword evidence="3" id="KW-0812">Transmembrane</keyword>
<dbReference type="InterPro" id="IPR032675">
    <property type="entry name" value="LRR_dom_sf"/>
</dbReference>
<dbReference type="Pfam" id="PF08263">
    <property type="entry name" value="LRRNT_2"/>
    <property type="match status" value="2"/>
</dbReference>
<dbReference type="Pfam" id="PF13855">
    <property type="entry name" value="LRR_8"/>
    <property type="match status" value="1"/>
</dbReference>
<evidence type="ECO:0000256" key="1">
    <source>
        <dbReference type="ARBA" id="ARBA00004479"/>
    </source>
</evidence>
<dbReference type="InterPro" id="IPR013210">
    <property type="entry name" value="LRR_N_plant-typ"/>
</dbReference>
<dbReference type="Gene3D" id="3.80.10.10">
    <property type="entry name" value="Ribonuclease Inhibitor"/>
    <property type="match status" value="1"/>
</dbReference>
<gene>
    <name evidence="12" type="ORF">F3Y22_tig00012370pilonHSYRG00174</name>
</gene>
<evidence type="ECO:0000256" key="2">
    <source>
        <dbReference type="ARBA" id="ARBA00022614"/>
    </source>
</evidence>
<evidence type="ECO:0000259" key="11">
    <source>
        <dbReference type="Pfam" id="PF08263"/>
    </source>
</evidence>
<sequence length="249" mass="27362">MSSLLIPYLFICLLVSVSSSAPQLCSQHDAAALFHFKSSFSLYGVLSDYLACELAGSKYYPRTISWKEGADCCSWDGVACDPLNGHVISLDLTCSWLRGSIPSNSTLFLLRHLRKLNLAFNDFGDSDMPSEFDRLAGLEYLNLSSSSFGGHVPPQVSHLSKLVSLDLSGNYAQTLDENTLEALVNNLTVARHLFLDRINMSSIDPNLFMNLSSSLRSLSLKECDLRGNMSGDIFHLPELKLLNLGGTKT</sequence>
<feature type="chain" id="PRO_5025551162" evidence="10">
    <location>
        <begin position="21"/>
        <end position="249"/>
    </location>
</feature>
<comment type="caution">
    <text evidence="12">The sequence shown here is derived from an EMBL/GenBank/DDBJ whole genome shotgun (WGS) entry which is preliminary data.</text>
</comment>
<dbReference type="Proteomes" id="UP000436088">
    <property type="component" value="Unassembled WGS sequence"/>
</dbReference>
<dbReference type="GO" id="GO:0016020">
    <property type="term" value="C:membrane"/>
    <property type="evidence" value="ECO:0007669"/>
    <property type="project" value="UniProtKB-SubCell"/>
</dbReference>
<keyword evidence="5" id="KW-0677">Repeat</keyword>
<feature type="domain" description="Leucine-rich repeat-containing N-terminal plant-type" evidence="11">
    <location>
        <begin position="63"/>
        <end position="81"/>
    </location>
</feature>
<keyword evidence="4 10" id="KW-0732">Signal</keyword>
<proteinExistence type="predicted"/>
<protein>
    <submittedName>
        <fullName evidence="12">Receptor like protein 33</fullName>
    </submittedName>
</protein>
<evidence type="ECO:0000313" key="13">
    <source>
        <dbReference type="Proteomes" id="UP000436088"/>
    </source>
</evidence>
<keyword evidence="13" id="KW-1185">Reference proteome</keyword>
<evidence type="ECO:0000256" key="5">
    <source>
        <dbReference type="ARBA" id="ARBA00022737"/>
    </source>
</evidence>
<evidence type="ECO:0000256" key="10">
    <source>
        <dbReference type="SAM" id="SignalP"/>
    </source>
</evidence>
<evidence type="ECO:0000256" key="6">
    <source>
        <dbReference type="ARBA" id="ARBA00022989"/>
    </source>
</evidence>